<dbReference type="AlphaFoldDB" id="A0A0A9BJ72"/>
<name>A0A0A9BJ72_ARUDO</name>
<accession>A0A0A9BJ72</accession>
<sequence length="61" mass="6996">MLIILQAFATIHGNITKGKVCTTYSVFGLGHWMVRSIVRTWCLIWFASWDGLVHHHIVLCN</sequence>
<protein>
    <submittedName>
        <fullName evidence="1">Uncharacterized protein</fullName>
    </submittedName>
</protein>
<reference evidence="1" key="2">
    <citation type="journal article" date="2015" name="Data Brief">
        <title>Shoot transcriptome of the giant reed, Arundo donax.</title>
        <authorList>
            <person name="Barrero R.A."/>
            <person name="Guerrero F.D."/>
            <person name="Moolhuijzen P."/>
            <person name="Goolsby J.A."/>
            <person name="Tidwell J."/>
            <person name="Bellgard S.E."/>
            <person name="Bellgard M.I."/>
        </authorList>
    </citation>
    <scope>NUCLEOTIDE SEQUENCE</scope>
    <source>
        <tissue evidence="1">Shoot tissue taken approximately 20 cm above the soil surface</tissue>
    </source>
</reference>
<dbReference type="EMBL" id="GBRH01235722">
    <property type="protein sequence ID" value="JAD62173.1"/>
    <property type="molecule type" value="Transcribed_RNA"/>
</dbReference>
<organism evidence="1">
    <name type="scientific">Arundo donax</name>
    <name type="common">Giant reed</name>
    <name type="synonym">Donax arundinaceus</name>
    <dbReference type="NCBI Taxonomy" id="35708"/>
    <lineage>
        <taxon>Eukaryota</taxon>
        <taxon>Viridiplantae</taxon>
        <taxon>Streptophyta</taxon>
        <taxon>Embryophyta</taxon>
        <taxon>Tracheophyta</taxon>
        <taxon>Spermatophyta</taxon>
        <taxon>Magnoliopsida</taxon>
        <taxon>Liliopsida</taxon>
        <taxon>Poales</taxon>
        <taxon>Poaceae</taxon>
        <taxon>PACMAD clade</taxon>
        <taxon>Arundinoideae</taxon>
        <taxon>Arundineae</taxon>
        <taxon>Arundo</taxon>
    </lineage>
</organism>
<reference evidence="1" key="1">
    <citation type="submission" date="2014-09" db="EMBL/GenBank/DDBJ databases">
        <authorList>
            <person name="Magalhaes I.L.F."/>
            <person name="Oliveira U."/>
            <person name="Santos F.R."/>
            <person name="Vidigal T.H.D.A."/>
            <person name="Brescovit A.D."/>
            <person name="Santos A.J."/>
        </authorList>
    </citation>
    <scope>NUCLEOTIDE SEQUENCE</scope>
    <source>
        <tissue evidence="1">Shoot tissue taken approximately 20 cm above the soil surface</tissue>
    </source>
</reference>
<proteinExistence type="predicted"/>
<evidence type="ECO:0000313" key="1">
    <source>
        <dbReference type="EMBL" id="JAD62173.1"/>
    </source>
</evidence>